<accession>A0A425D884</accession>
<sequence>MHKCVVAGALQWPIVNIDGYDISWTKGKRLQRKNANETDLNRNWLQFVPNPNKNPKLLTKLTLARVRSVSQKLRGIGARLKTKNIELAGFKKDASIRNYGHSLKSKKSCVATIGILRYRYGDTTQSIGNGEDEKFERLSNGGAYTGQTVASFDPVFGAFDDYLYLTYQKPVLTIEVAGSDFVAPVSTIRTRGKEIFKALTQFAVEVQNFDVNNSAC</sequence>
<dbReference type="Proteomes" id="UP000284702">
    <property type="component" value="Unassembled WGS sequence"/>
</dbReference>
<dbReference type="VEuPathDB" id="FungiDB:H257_19250"/>
<organism evidence="4 5">
    <name type="scientific">Aphanomyces astaci</name>
    <name type="common">Crayfish plague agent</name>
    <dbReference type="NCBI Taxonomy" id="112090"/>
    <lineage>
        <taxon>Eukaryota</taxon>
        <taxon>Sar</taxon>
        <taxon>Stramenopiles</taxon>
        <taxon>Oomycota</taxon>
        <taxon>Saprolegniomycetes</taxon>
        <taxon>Saprolegniales</taxon>
        <taxon>Verrucalvaceae</taxon>
        <taxon>Aphanomyces</taxon>
    </lineage>
</organism>
<evidence type="ECO:0000256" key="1">
    <source>
        <dbReference type="ARBA" id="ARBA00005988"/>
    </source>
</evidence>
<protein>
    <recommendedName>
        <fullName evidence="3">Peptidase M14 domain-containing protein</fullName>
    </recommendedName>
</protein>
<dbReference type="GO" id="GO:0004181">
    <property type="term" value="F:metallocarboxypeptidase activity"/>
    <property type="evidence" value="ECO:0007669"/>
    <property type="project" value="InterPro"/>
</dbReference>
<keyword evidence="5" id="KW-1185">Reference proteome</keyword>
<evidence type="ECO:0000313" key="4">
    <source>
        <dbReference type="EMBL" id="RQM25459.1"/>
    </source>
</evidence>
<dbReference type="GO" id="GO:0006508">
    <property type="term" value="P:proteolysis"/>
    <property type="evidence" value="ECO:0007669"/>
    <property type="project" value="InterPro"/>
</dbReference>
<gene>
    <name evidence="4" type="ORF">B5M09_011375</name>
</gene>
<dbReference type="AlphaFoldDB" id="A0A425D884"/>
<name>A0A425D884_APHAT</name>
<evidence type="ECO:0000256" key="2">
    <source>
        <dbReference type="PROSITE-ProRule" id="PRU01379"/>
    </source>
</evidence>
<evidence type="ECO:0000313" key="5">
    <source>
        <dbReference type="Proteomes" id="UP000284702"/>
    </source>
</evidence>
<evidence type="ECO:0000259" key="3">
    <source>
        <dbReference type="PROSITE" id="PS52035"/>
    </source>
</evidence>
<proteinExistence type="inferred from homology"/>
<dbReference type="Pfam" id="PF00246">
    <property type="entry name" value="Peptidase_M14"/>
    <property type="match status" value="1"/>
</dbReference>
<dbReference type="PROSITE" id="PS52035">
    <property type="entry name" value="PEPTIDASE_M14"/>
    <property type="match status" value="1"/>
</dbReference>
<dbReference type="SUPFAM" id="SSF53187">
    <property type="entry name" value="Zn-dependent exopeptidases"/>
    <property type="match status" value="1"/>
</dbReference>
<dbReference type="Gene3D" id="3.40.630.10">
    <property type="entry name" value="Zn peptidases"/>
    <property type="match status" value="2"/>
</dbReference>
<comment type="similarity">
    <text evidence="1 2">Belongs to the peptidase M14 family.</text>
</comment>
<reference evidence="4" key="1">
    <citation type="submission" date="2018-07" db="EMBL/GenBank/DDBJ databases">
        <title>Annotation of Aphanomyces astaci genome assembly.</title>
        <authorList>
            <person name="Studholme D.J."/>
        </authorList>
    </citation>
    <scope>NUCLEOTIDE SEQUENCE [LARGE SCALE GENOMIC DNA]</scope>
    <source>
        <strain evidence="4">Pc</strain>
    </source>
</reference>
<feature type="domain" description="Peptidase M14" evidence="3">
    <location>
        <begin position="1"/>
        <end position="206"/>
    </location>
</feature>
<feature type="active site" description="Proton donor/acceptor" evidence="2">
    <location>
        <position position="175"/>
    </location>
</feature>
<dbReference type="GO" id="GO:0008270">
    <property type="term" value="F:zinc ion binding"/>
    <property type="evidence" value="ECO:0007669"/>
    <property type="project" value="InterPro"/>
</dbReference>
<dbReference type="EMBL" id="MZMZ02002519">
    <property type="protein sequence ID" value="RQM25459.1"/>
    <property type="molecule type" value="Genomic_DNA"/>
</dbReference>
<dbReference type="InterPro" id="IPR000834">
    <property type="entry name" value="Peptidase_M14"/>
</dbReference>
<comment type="caution">
    <text evidence="4">The sequence shown here is derived from an EMBL/GenBank/DDBJ whole genome shotgun (WGS) entry which is preliminary data.</text>
</comment>